<dbReference type="Proteomes" id="UP000185109">
    <property type="component" value="Plasmid pRsp8C3c"/>
</dbReference>
<evidence type="ECO:0000313" key="3">
    <source>
        <dbReference type="Proteomes" id="UP000185109"/>
    </source>
</evidence>
<accession>A0A1L5PHY4</accession>
<proteinExistence type="predicted"/>
<feature type="signal peptide" evidence="1">
    <location>
        <begin position="1"/>
        <end position="26"/>
    </location>
</feature>
<gene>
    <name evidence="2" type="ORF">AM571_PC02043</name>
</gene>
<feature type="chain" id="PRO_5012973259" evidence="1">
    <location>
        <begin position="27"/>
        <end position="203"/>
    </location>
</feature>
<name>A0A1L5PHY4_RHIET</name>
<evidence type="ECO:0000256" key="1">
    <source>
        <dbReference type="SAM" id="SignalP"/>
    </source>
</evidence>
<organism evidence="2 3">
    <name type="scientific">Rhizobium etli 8C-3</name>
    <dbReference type="NCBI Taxonomy" id="538025"/>
    <lineage>
        <taxon>Bacteria</taxon>
        <taxon>Pseudomonadati</taxon>
        <taxon>Pseudomonadota</taxon>
        <taxon>Alphaproteobacteria</taxon>
        <taxon>Hyphomicrobiales</taxon>
        <taxon>Rhizobiaceae</taxon>
        <taxon>Rhizobium/Agrobacterium group</taxon>
        <taxon>Rhizobium</taxon>
    </lineage>
</organism>
<dbReference type="EMBL" id="CP017244">
    <property type="protein sequence ID" value="APO79771.1"/>
    <property type="molecule type" value="Genomic_DNA"/>
</dbReference>
<keyword evidence="2" id="KW-0614">Plasmid</keyword>
<keyword evidence="1" id="KW-0732">Signal</keyword>
<sequence>MSNYTSTIAVLAIGCTALIAPLDANALDIGGKNGVSVSGSRGGVNASVGGAKGVNASVSRSSSGGVSVDASLGGSGGINSSTSLSGRNSALDVSTAASIGGSNGVNADVDASLGGSRLATASATLGVAEDALVESTIGPPSEDAVGSSGVRAAGSIPRSTFMALNEMSAIDKAKAKLRCKDVLRSGGFDASLVKLCKMVVAMR</sequence>
<evidence type="ECO:0000313" key="2">
    <source>
        <dbReference type="EMBL" id="APO79771.1"/>
    </source>
</evidence>
<dbReference type="AlphaFoldDB" id="A0A1L5PHY4"/>
<protein>
    <submittedName>
        <fullName evidence="2">Uncharacterized protein</fullName>
    </submittedName>
</protein>
<geneLocation type="plasmid" evidence="3">
    <name>prsp8c3c</name>
</geneLocation>
<reference evidence="2 3" key="1">
    <citation type="submission" date="2016-09" db="EMBL/GenBank/DDBJ databases">
        <title>The complete genome sequences of Rhizobium gallicum, symbiovars gallicum and phaseoli, symbionts associated to common bean (Phaseolus vulgaris).</title>
        <authorList>
            <person name="Bustos P."/>
            <person name="Santamaria R.I."/>
            <person name="Perez-Carrascal O.M."/>
            <person name="Juarez S."/>
            <person name="Lozano L."/>
            <person name="Martinez-Flores I."/>
            <person name="Martinez-Romero E."/>
            <person name="Cevallos M."/>
            <person name="Romero D."/>
            <person name="Davila G."/>
            <person name="Gonzalez V."/>
        </authorList>
    </citation>
    <scope>NUCLEOTIDE SEQUENCE [LARGE SCALE GENOMIC DNA]</scope>
    <source>
        <strain evidence="2 3">8C-3</strain>
        <plasmid evidence="3">Plasmid prsp8c3c</plasmid>
    </source>
</reference>
<dbReference type="RefSeq" id="WP_074065439.1">
    <property type="nucleotide sequence ID" value="NZ_CP017244.1"/>
</dbReference>